<name>A0ABW5SKJ3_9BACL</name>
<dbReference type="EMBL" id="JBHUMJ010000002">
    <property type="protein sequence ID" value="MFD2700251.1"/>
    <property type="molecule type" value="Genomic_DNA"/>
</dbReference>
<evidence type="ECO:0000313" key="6">
    <source>
        <dbReference type="Proteomes" id="UP001597540"/>
    </source>
</evidence>
<dbReference type="InterPro" id="IPR037923">
    <property type="entry name" value="HTH-like"/>
</dbReference>
<dbReference type="Gene3D" id="1.10.10.60">
    <property type="entry name" value="Homeodomain-like"/>
    <property type="match status" value="2"/>
</dbReference>
<feature type="domain" description="HTH araC/xylS-type" evidence="4">
    <location>
        <begin position="197"/>
        <end position="296"/>
    </location>
</feature>
<dbReference type="InterPro" id="IPR009057">
    <property type="entry name" value="Homeodomain-like_sf"/>
</dbReference>
<sequence>MSNKTMQRNEGVTSIVANTFNMIDPLAFNYRNSHPVKHGQDDGFHSHPFYELYYFHEGKCTYVIGDKIYTLVPGDLILMHGMTLHRPHPDPSIPYIRTTLHFYPMMLEEYLVAERAHALLAPFEKLKNHVFHLTAEQQQETETSLAQLNQLYEMKGREQMSDRFVLKLCDFLIMAQQFTDNKLLEHRTRTDKEEHIQGIITYLETNYMNEIGLDEIARELHLSKPYMAALFKEMTGTTIFKYLYMRRINQAKLLFRFHPDMSVTEASKKSGFKRVSHFSRMFKQTVGCTPEVFRTHHLI</sequence>
<keyword evidence="2" id="KW-0238">DNA-binding</keyword>
<dbReference type="PANTHER" id="PTHR43280:SF28">
    <property type="entry name" value="HTH-TYPE TRANSCRIPTIONAL ACTIVATOR RHAS"/>
    <property type="match status" value="1"/>
</dbReference>
<evidence type="ECO:0000313" key="5">
    <source>
        <dbReference type="EMBL" id="MFD2700251.1"/>
    </source>
</evidence>
<reference evidence="6" key="1">
    <citation type="journal article" date="2019" name="Int. J. Syst. Evol. Microbiol.">
        <title>The Global Catalogue of Microorganisms (GCM) 10K type strain sequencing project: providing services to taxonomists for standard genome sequencing and annotation.</title>
        <authorList>
            <consortium name="The Broad Institute Genomics Platform"/>
            <consortium name="The Broad Institute Genome Sequencing Center for Infectious Disease"/>
            <person name="Wu L."/>
            <person name="Ma J."/>
        </authorList>
    </citation>
    <scope>NUCLEOTIDE SEQUENCE [LARGE SCALE GENOMIC DNA]</scope>
    <source>
        <strain evidence="6">KCTC 33849</strain>
    </source>
</reference>
<dbReference type="PANTHER" id="PTHR43280">
    <property type="entry name" value="ARAC-FAMILY TRANSCRIPTIONAL REGULATOR"/>
    <property type="match status" value="1"/>
</dbReference>
<dbReference type="SUPFAM" id="SSF51215">
    <property type="entry name" value="Regulatory protein AraC"/>
    <property type="match status" value="1"/>
</dbReference>
<comment type="caution">
    <text evidence="5">The sequence shown here is derived from an EMBL/GenBank/DDBJ whole genome shotgun (WGS) entry which is preliminary data.</text>
</comment>
<dbReference type="Pfam" id="PF02311">
    <property type="entry name" value="AraC_binding"/>
    <property type="match status" value="1"/>
</dbReference>
<dbReference type="SMART" id="SM00342">
    <property type="entry name" value="HTH_ARAC"/>
    <property type="match status" value="1"/>
</dbReference>
<evidence type="ECO:0000256" key="2">
    <source>
        <dbReference type="ARBA" id="ARBA00023125"/>
    </source>
</evidence>
<dbReference type="Gene3D" id="2.60.120.10">
    <property type="entry name" value="Jelly Rolls"/>
    <property type="match status" value="1"/>
</dbReference>
<evidence type="ECO:0000256" key="3">
    <source>
        <dbReference type="ARBA" id="ARBA00023163"/>
    </source>
</evidence>
<keyword evidence="3" id="KW-0804">Transcription</keyword>
<dbReference type="InterPro" id="IPR018060">
    <property type="entry name" value="HTH_AraC"/>
</dbReference>
<keyword evidence="1" id="KW-0805">Transcription regulation</keyword>
<dbReference type="Pfam" id="PF12833">
    <property type="entry name" value="HTH_18"/>
    <property type="match status" value="1"/>
</dbReference>
<dbReference type="InterPro" id="IPR003313">
    <property type="entry name" value="AraC-bd"/>
</dbReference>
<organism evidence="5 6">
    <name type="scientific">Paenibacillus shunpengii</name>
    <dbReference type="NCBI Taxonomy" id="2054424"/>
    <lineage>
        <taxon>Bacteria</taxon>
        <taxon>Bacillati</taxon>
        <taxon>Bacillota</taxon>
        <taxon>Bacilli</taxon>
        <taxon>Bacillales</taxon>
        <taxon>Paenibacillaceae</taxon>
        <taxon>Paenibacillus</taxon>
    </lineage>
</organism>
<evidence type="ECO:0000256" key="1">
    <source>
        <dbReference type="ARBA" id="ARBA00023015"/>
    </source>
</evidence>
<gene>
    <name evidence="5" type="ORF">ACFSVM_07195</name>
</gene>
<dbReference type="InterPro" id="IPR014710">
    <property type="entry name" value="RmlC-like_jellyroll"/>
</dbReference>
<accession>A0ABW5SKJ3</accession>
<evidence type="ECO:0000259" key="4">
    <source>
        <dbReference type="PROSITE" id="PS01124"/>
    </source>
</evidence>
<dbReference type="SUPFAM" id="SSF46689">
    <property type="entry name" value="Homeodomain-like"/>
    <property type="match status" value="2"/>
</dbReference>
<keyword evidence="6" id="KW-1185">Reference proteome</keyword>
<dbReference type="Proteomes" id="UP001597540">
    <property type="component" value="Unassembled WGS sequence"/>
</dbReference>
<dbReference type="RefSeq" id="WP_256209537.1">
    <property type="nucleotide sequence ID" value="NZ_JBHUMJ010000002.1"/>
</dbReference>
<dbReference type="PROSITE" id="PS01124">
    <property type="entry name" value="HTH_ARAC_FAMILY_2"/>
    <property type="match status" value="1"/>
</dbReference>
<proteinExistence type="predicted"/>
<protein>
    <submittedName>
        <fullName evidence="5">AraC family transcriptional regulator</fullName>
    </submittedName>
</protein>